<dbReference type="Pfam" id="PF03770">
    <property type="entry name" value="IPK"/>
    <property type="match status" value="1"/>
</dbReference>
<dbReference type="InterPro" id="IPR005522">
    <property type="entry name" value="IPK"/>
</dbReference>
<dbReference type="GO" id="GO:0005737">
    <property type="term" value="C:cytoplasm"/>
    <property type="evidence" value="ECO:0007669"/>
    <property type="project" value="TreeGrafter"/>
</dbReference>
<dbReference type="EMBL" id="JAFIMR010000006">
    <property type="protein sequence ID" value="KAI1877634.1"/>
    <property type="molecule type" value="Genomic_DNA"/>
</dbReference>
<reference evidence="6" key="1">
    <citation type="submission" date="2021-03" db="EMBL/GenBank/DDBJ databases">
        <title>Revisited historic fungal species revealed as producer of novel bioactive compounds through whole genome sequencing and comparative genomics.</title>
        <authorList>
            <person name="Vignolle G.A."/>
            <person name="Hochenegger N."/>
            <person name="Mach R.L."/>
            <person name="Mach-Aigner A.R."/>
            <person name="Javad Rahimi M."/>
            <person name="Salim K.A."/>
            <person name="Chan C.M."/>
            <person name="Lim L.B.L."/>
            <person name="Cai F."/>
            <person name="Druzhinina I.S."/>
            <person name="U'Ren J.M."/>
            <person name="Derntl C."/>
        </authorList>
    </citation>
    <scope>NUCLEOTIDE SEQUENCE</scope>
    <source>
        <strain evidence="6">TUCIM 5799</strain>
    </source>
</reference>
<dbReference type="GO" id="GO:0008440">
    <property type="term" value="F:inositol-1,4,5-trisphosphate 3-kinase activity"/>
    <property type="evidence" value="ECO:0007669"/>
    <property type="project" value="TreeGrafter"/>
</dbReference>
<dbReference type="OrthoDB" id="338650at2759"/>
<dbReference type="Proteomes" id="UP000829685">
    <property type="component" value="Unassembled WGS sequence"/>
</dbReference>
<comment type="similarity">
    <text evidence="1 4">Belongs to the inositol phosphokinase (IPK) family.</text>
</comment>
<dbReference type="GO" id="GO:0046854">
    <property type="term" value="P:phosphatidylinositol phosphate biosynthetic process"/>
    <property type="evidence" value="ECO:0007669"/>
    <property type="project" value="TreeGrafter"/>
</dbReference>
<comment type="caution">
    <text evidence="6">The sequence shown here is derived from an EMBL/GenBank/DDBJ whole genome shotgun (WGS) entry which is preliminary data.</text>
</comment>
<dbReference type="InterPro" id="IPR038286">
    <property type="entry name" value="IPK_sf"/>
</dbReference>
<evidence type="ECO:0000256" key="1">
    <source>
        <dbReference type="ARBA" id="ARBA00007374"/>
    </source>
</evidence>
<dbReference type="SUPFAM" id="SSF56104">
    <property type="entry name" value="SAICAR synthase-like"/>
    <property type="match status" value="1"/>
</dbReference>
<sequence length="440" mass="48592">MNGEPPARLLATAATFPSAKRALSGDREMPKRSELIDYNYAVAGHAGTLCDADGELFIKPCTKAEIDFYESAHVLHPDFAELMPLYYGSLALTENTTEEMIHAAIPAIVENADVPAAIKEEVQSHLHLDQRPAVSPGPEIHVQRAATLPVPVPSDGVTWVPNKSRKITTDRAIVLQNSSFGYKKPNIMDAKLGLRLWADDAPLEKRQRFDEIAQTTTHKKYGFRVAGMRVYKGSTDPSELDDEDFKVYDKYWGRDTVKEENVGEMLKKHFVFVESAGIDAELGKLVAQAFTADLRRVQEVLEANESRMYSASLLFVFEGDGEALRAAMEETTAMEQERASRKENRASVHEKDSGPGLCANLRVDSGIGMDNEGNAVFDAVVGDDMSDISDDSEEFSSQPSIYSLRLIDFAHAKFVPGQGPDENVLLGVRSLVQLFDDMSK</sequence>
<evidence type="ECO:0000256" key="3">
    <source>
        <dbReference type="ARBA" id="ARBA00022777"/>
    </source>
</evidence>
<accession>A0A9P9WSU6</accession>
<dbReference type="GO" id="GO:0032958">
    <property type="term" value="P:inositol phosphate biosynthetic process"/>
    <property type="evidence" value="ECO:0007669"/>
    <property type="project" value="InterPro"/>
</dbReference>
<protein>
    <recommendedName>
        <fullName evidence="4">Kinase</fullName>
        <ecNumber evidence="4">2.7.-.-</ecNumber>
    </recommendedName>
</protein>
<dbReference type="PANTHER" id="PTHR12400">
    <property type="entry name" value="INOSITOL POLYPHOSPHATE KINASE"/>
    <property type="match status" value="1"/>
</dbReference>
<keyword evidence="3 4" id="KW-0418">Kinase</keyword>
<evidence type="ECO:0000256" key="4">
    <source>
        <dbReference type="RuleBase" id="RU363090"/>
    </source>
</evidence>
<name>A0A9P9WSU6_9PEZI</name>
<feature type="region of interest" description="Disordered" evidence="5">
    <location>
        <begin position="331"/>
        <end position="353"/>
    </location>
</feature>
<evidence type="ECO:0000313" key="7">
    <source>
        <dbReference type="Proteomes" id="UP000829685"/>
    </source>
</evidence>
<dbReference type="PANTHER" id="PTHR12400:SF103">
    <property type="entry name" value="INOSITOL POLYPHOSPHATE MULTIKINASE"/>
    <property type="match status" value="1"/>
</dbReference>
<dbReference type="AlphaFoldDB" id="A0A9P9WSU6"/>
<gene>
    <name evidence="6" type="ORF">JX265_003642</name>
</gene>
<organism evidence="6 7">
    <name type="scientific">Neoarthrinium moseri</name>
    <dbReference type="NCBI Taxonomy" id="1658444"/>
    <lineage>
        <taxon>Eukaryota</taxon>
        <taxon>Fungi</taxon>
        <taxon>Dikarya</taxon>
        <taxon>Ascomycota</taxon>
        <taxon>Pezizomycotina</taxon>
        <taxon>Sordariomycetes</taxon>
        <taxon>Xylariomycetidae</taxon>
        <taxon>Amphisphaeriales</taxon>
        <taxon>Apiosporaceae</taxon>
        <taxon>Neoarthrinium</taxon>
    </lineage>
</organism>
<dbReference type="GO" id="GO:0005634">
    <property type="term" value="C:nucleus"/>
    <property type="evidence" value="ECO:0007669"/>
    <property type="project" value="TreeGrafter"/>
</dbReference>
<dbReference type="EC" id="2.7.-.-" evidence="4"/>
<dbReference type="GO" id="GO:0000824">
    <property type="term" value="F:inositol-1,4,5,6-tetrakisphosphate 3-kinase activity"/>
    <property type="evidence" value="ECO:0007669"/>
    <property type="project" value="TreeGrafter"/>
</dbReference>
<keyword evidence="7" id="KW-1185">Reference proteome</keyword>
<evidence type="ECO:0000313" key="6">
    <source>
        <dbReference type="EMBL" id="KAI1877634.1"/>
    </source>
</evidence>
<dbReference type="Gene3D" id="3.30.470.160">
    <property type="entry name" value="Inositol polyphosphate kinase"/>
    <property type="match status" value="1"/>
</dbReference>
<proteinExistence type="inferred from homology"/>
<feature type="compositionally biased region" description="Basic and acidic residues" evidence="5">
    <location>
        <begin position="335"/>
        <end position="353"/>
    </location>
</feature>
<evidence type="ECO:0000256" key="5">
    <source>
        <dbReference type="SAM" id="MobiDB-lite"/>
    </source>
</evidence>
<evidence type="ECO:0000256" key="2">
    <source>
        <dbReference type="ARBA" id="ARBA00022679"/>
    </source>
</evidence>
<keyword evidence="2 4" id="KW-0808">Transferase</keyword>